<dbReference type="GO" id="GO:0005506">
    <property type="term" value="F:iron ion binding"/>
    <property type="evidence" value="ECO:0007669"/>
    <property type="project" value="InterPro"/>
</dbReference>
<dbReference type="Gene3D" id="1.10.630.10">
    <property type="entry name" value="Cytochrome P450"/>
    <property type="match status" value="2"/>
</dbReference>
<dbReference type="InterPro" id="IPR001128">
    <property type="entry name" value="Cyt_P450"/>
</dbReference>
<dbReference type="InterPro" id="IPR036396">
    <property type="entry name" value="Cyt_P450_sf"/>
</dbReference>
<keyword evidence="3" id="KW-0349">Heme</keyword>
<dbReference type="Proteomes" id="UP001151752">
    <property type="component" value="Chromosome 2"/>
</dbReference>
<evidence type="ECO:0000256" key="7">
    <source>
        <dbReference type="ARBA" id="ARBA00023033"/>
    </source>
</evidence>
<keyword evidence="9" id="KW-1185">Reference proteome</keyword>
<gene>
    <name evidence="8" type="ORF">OIU74_010267</name>
</gene>
<protein>
    <submittedName>
        <fullName evidence="8">CYTOCHROME P450 78A7-RELATED</fullName>
    </submittedName>
</protein>
<evidence type="ECO:0000256" key="5">
    <source>
        <dbReference type="ARBA" id="ARBA00023002"/>
    </source>
</evidence>
<comment type="caution">
    <text evidence="8">The sequence shown here is derived from an EMBL/GenBank/DDBJ whole genome shotgun (WGS) entry which is preliminary data.</text>
</comment>
<evidence type="ECO:0000256" key="1">
    <source>
        <dbReference type="ARBA" id="ARBA00001971"/>
    </source>
</evidence>
<comment type="cofactor">
    <cofactor evidence="1">
        <name>heme</name>
        <dbReference type="ChEBI" id="CHEBI:30413"/>
    </cofactor>
</comment>
<dbReference type="PANTHER" id="PTHR47946:SF4">
    <property type="entry name" value="CYTOCHROME P450 FAMILY 78 PROTEIN"/>
    <property type="match status" value="1"/>
</dbReference>
<accession>A0A9Q0QMA0</accession>
<dbReference type="PANTHER" id="PTHR47946">
    <property type="entry name" value="CYTOCHROME P450 78A7-RELATED"/>
    <property type="match status" value="1"/>
</dbReference>
<dbReference type="PRINTS" id="PR00385">
    <property type="entry name" value="P450"/>
</dbReference>
<evidence type="ECO:0000256" key="2">
    <source>
        <dbReference type="ARBA" id="ARBA00010617"/>
    </source>
</evidence>
<dbReference type="EMBL" id="JAPFFM010000015">
    <property type="protein sequence ID" value="KAJ6709126.1"/>
    <property type="molecule type" value="Genomic_DNA"/>
</dbReference>
<keyword evidence="7" id="KW-0503">Monooxygenase</keyword>
<evidence type="ECO:0000256" key="4">
    <source>
        <dbReference type="ARBA" id="ARBA00022723"/>
    </source>
</evidence>
<comment type="similarity">
    <text evidence="2">Belongs to the cytochrome P450 family.</text>
</comment>
<evidence type="ECO:0000256" key="6">
    <source>
        <dbReference type="ARBA" id="ARBA00023004"/>
    </source>
</evidence>
<keyword evidence="6" id="KW-0408">Iron</keyword>
<reference evidence="8" key="2">
    <citation type="journal article" date="2023" name="Int. J. Mol. Sci.">
        <title>De Novo Assembly and Annotation of 11 Diverse Shrub Willow (Salix) Genomes Reveals Novel Gene Organization in Sex-Linked Regions.</title>
        <authorList>
            <person name="Hyden B."/>
            <person name="Feng K."/>
            <person name="Yates T.B."/>
            <person name="Jawdy S."/>
            <person name="Cereghino C."/>
            <person name="Smart L.B."/>
            <person name="Muchero W."/>
        </authorList>
    </citation>
    <scope>NUCLEOTIDE SEQUENCE</scope>
    <source>
        <tissue evidence="8">Shoot tip</tissue>
    </source>
</reference>
<keyword evidence="5" id="KW-0560">Oxidoreductase</keyword>
<dbReference type="AlphaFoldDB" id="A0A9Q0QMA0"/>
<evidence type="ECO:0000313" key="8">
    <source>
        <dbReference type="EMBL" id="KAJ6709126.1"/>
    </source>
</evidence>
<dbReference type="GO" id="GO:0020037">
    <property type="term" value="F:heme binding"/>
    <property type="evidence" value="ECO:0007669"/>
    <property type="project" value="InterPro"/>
</dbReference>
<dbReference type="GO" id="GO:0004497">
    <property type="term" value="F:monooxygenase activity"/>
    <property type="evidence" value="ECO:0007669"/>
    <property type="project" value="UniProtKB-KW"/>
</dbReference>
<keyword evidence="4" id="KW-0479">Metal-binding</keyword>
<dbReference type="GO" id="GO:0016705">
    <property type="term" value="F:oxidoreductase activity, acting on paired donors, with incorporation or reduction of molecular oxygen"/>
    <property type="evidence" value="ECO:0007669"/>
    <property type="project" value="InterPro"/>
</dbReference>
<dbReference type="InterPro" id="IPR051996">
    <property type="entry name" value="Cytochrome_P450_78A"/>
</dbReference>
<reference evidence="8" key="1">
    <citation type="submission" date="2022-11" db="EMBL/GenBank/DDBJ databases">
        <authorList>
            <person name="Hyden B.L."/>
            <person name="Feng K."/>
            <person name="Yates T."/>
            <person name="Jawdy S."/>
            <person name="Smart L.B."/>
            <person name="Muchero W."/>
        </authorList>
    </citation>
    <scope>NUCLEOTIDE SEQUENCE</scope>
    <source>
        <tissue evidence="8">Shoot tip</tissue>
    </source>
</reference>
<evidence type="ECO:0000256" key="3">
    <source>
        <dbReference type="ARBA" id="ARBA00022617"/>
    </source>
</evidence>
<name>A0A9Q0QMA0_9ROSI</name>
<evidence type="ECO:0000313" key="9">
    <source>
        <dbReference type="Proteomes" id="UP001151752"/>
    </source>
</evidence>
<dbReference type="Pfam" id="PF00067">
    <property type="entry name" value="p450"/>
    <property type="match status" value="1"/>
</dbReference>
<dbReference type="SUPFAM" id="SSF48264">
    <property type="entry name" value="Cytochrome P450"/>
    <property type="match status" value="1"/>
</dbReference>
<organism evidence="8 9">
    <name type="scientific">Salix koriyanagi</name>
    <dbReference type="NCBI Taxonomy" id="2511006"/>
    <lineage>
        <taxon>Eukaryota</taxon>
        <taxon>Viridiplantae</taxon>
        <taxon>Streptophyta</taxon>
        <taxon>Embryophyta</taxon>
        <taxon>Tracheophyta</taxon>
        <taxon>Spermatophyta</taxon>
        <taxon>Magnoliopsida</taxon>
        <taxon>eudicotyledons</taxon>
        <taxon>Gunneridae</taxon>
        <taxon>Pentapetalae</taxon>
        <taxon>rosids</taxon>
        <taxon>fabids</taxon>
        <taxon>Malpighiales</taxon>
        <taxon>Salicaceae</taxon>
        <taxon>Saliceae</taxon>
        <taxon>Salix</taxon>
    </lineage>
</organism>
<proteinExistence type="inferred from homology"/>
<sequence>MLSGIYDDQSLHGVVYLRKHLQNASLNNIMGTVFGKRYDLTQFNEEAKELQELVIEGFELLGAFNWSDYLPWLNYFYDPFRIKEHVLLSLEGEEKLEEDDMVAVLWEMIFRGTDTTALLTEWVMAELVLNPEIQAKLSNELKLVVGNRRVTDADAAELPYLQAVIKETLRVHPPGPLLSWARLSTSDVHLRLVTVSLWVAKLVHHFEWVQDMHNPVDLSEMLKLSCEMKQPLSAVAIPRN</sequence>